<feature type="domain" description="Histidine kinase" evidence="11">
    <location>
        <begin position="320"/>
        <end position="560"/>
    </location>
</feature>
<dbReference type="PROSITE" id="PS50109">
    <property type="entry name" value="HIS_KIN"/>
    <property type="match status" value="1"/>
</dbReference>
<gene>
    <name evidence="13" type="ORF">MAGMO_1364</name>
</gene>
<dbReference type="InterPro" id="IPR001789">
    <property type="entry name" value="Sig_transdc_resp-reg_receiver"/>
</dbReference>
<dbReference type="InterPro" id="IPR035965">
    <property type="entry name" value="PAS-like_dom_sf"/>
</dbReference>
<dbReference type="GO" id="GO:0004673">
    <property type="term" value="F:protein histidine kinase activity"/>
    <property type="evidence" value="ECO:0007669"/>
    <property type="project" value="UniProtKB-EC"/>
</dbReference>
<dbReference type="InterPro" id="IPR005467">
    <property type="entry name" value="His_kinase_dom"/>
</dbReference>
<keyword evidence="6" id="KW-0067">ATP-binding</keyword>
<keyword evidence="9" id="KW-0175">Coiled coil</keyword>
<dbReference type="EMBL" id="LO017727">
    <property type="protein sequence ID" value="CRH05554.1"/>
    <property type="molecule type" value="Genomic_DNA"/>
</dbReference>
<keyword evidence="8" id="KW-0597">Phosphoprotein</keyword>
<evidence type="ECO:0000256" key="8">
    <source>
        <dbReference type="PROSITE-ProRule" id="PRU00169"/>
    </source>
</evidence>
<dbReference type="InterPro" id="IPR003594">
    <property type="entry name" value="HATPase_dom"/>
</dbReference>
<dbReference type="EC" id="2.7.13.3" evidence="2"/>
<dbReference type="SMART" id="SM00387">
    <property type="entry name" value="HATPase_c"/>
    <property type="match status" value="1"/>
</dbReference>
<reference evidence="13" key="1">
    <citation type="submission" date="2015-04" db="EMBL/GenBank/DDBJ databases">
        <authorList>
            <person name="Syromyatnikov M.Y."/>
            <person name="Popov V.N."/>
        </authorList>
    </citation>
    <scope>NUCLEOTIDE SEQUENCE</scope>
    <source>
        <strain evidence="13">MO-1</strain>
    </source>
</reference>
<dbReference type="Gene3D" id="3.30.565.10">
    <property type="entry name" value="Histidine kinase-like ATPase, C-terminal domain"/>
    <property type="match status" value="1"/>
</dbReference>
<comment type="catalytic activity">
    <reaction evidence="1">
        <text>ATP + protein L-histidine = ADP + protein N-phospho-L-histidine.</text>
        <dbReference type="EC" id="2.7.13.3"/>
    </reaction>
</comment>
<evidence type="ECO:0000256" key="9">
    <source>
        <dbReference type="SAM" id="Coils"/>
    </source>
</evidence>
<dbReference type="InterPro" id="IPR004358">
    <property type="entry name" value="Sig_transdc_His_kin-like_C"/>
</dbReference>
<dbReference type="PROSITE" id="PS50110">
    <property type="entry name" value="RESPONSE_REGULATORY"/>
    <property type="match status" value="1"/>
</dbReference>
<dbReference type="AlphaFoldDB" id="A0A1S7LHH2"/>
<feature type="region of interest" description="Disordered" evidence="10">
    <location>
        <begin position="541"/>
        <end position="567"/>
    </location>
</feature>
<proteinExistence type="predicted"/>
<evidence type="ECO:0000256" key="3">
    <source>
        <dbReference type="ARBA" id="ARBA00022679"/>
    </source>
</evidence>
<feature type="modified residue" description="4-aspartylphosphate" evidence="8">
    <location>
        <position position="60"/>
    </location>
</feature>
<dbReference type="Pfam" id="PF00072">
    <property type="entry name" value="Response_reg"/>
    <property type="match status" value="1"/>
</dbReference>
<dbReference type="SUPFAM" id="SSF55785">
    <property type="entry name" value="PYP-like sensor domain (PAS domain)"/>
    <property type="match status" value="1"/>
</dbReference>
<keyword evidence="3 13" id="KW-0808">Transferase</keyword>
<dbReference type="CDD" id="cd00075">
    <property type="entry name" value="HATPase"/>
    <property type="match status" value="1"/>
</dbReference>
<evidence type="ECO:0000259" key="11">
    <source>
        <dbReference type="PROSITE" id="PS50109"/>
    </source>
</evidence>
<feature type="coiled-coil region" evidence="9">
    <location>
        <begin position="130"/>
        <end position="189"/>
    </location>
</feature>
<dbReference type="Pfam" id="PF02518">
    <property type="entry name" value="HATPase_c"/>
    <property type="match status" value="1"/>
</dbReference>
<evidence type="ECO:0000256" key="1">
    <source>
        <dbReference type="ARBA" id="ARBA00000085"/>
    </source>
</evidence>
<keyword evidence="7" id="KW-0902">Two-component regulatory system</keyword>
<organism evidence="13">
    <name type="scientific">Magnetococcus massalia (strain MO-1)</name>
    <dbReference type="NCBI Taxonomy" id="451514"/>
    <lineage>
        <taxon>Bacteria</taxon>
        <taxon>Pseudomonadati</taxon>
        <taxon>Pseudomonadota</taxon>
        <taxon>Magnetococcia</taxon>
        <taxon>Magnetococcales</taxon>
        <taxon>Magnetococcaceae</taxon>
        <taxon>Magnetococcus</taxon>
    </lineage>
</organism>
<dbReference type="PANTHER" id="PTHR43065:SF46">
    <property type="entry name" value="C4-DICARBOXYLATE TRANSPORT SENSOR PROTEIN DCTB"/>
    <property type="match status" value="1"/>
</dbReference>
<dbReference type="InterPro" id="IPR036890">
    <property type="entry name" value="HATPase_C_sf"/>
</dbReference>
<dbReference type="GO" id="GO:0000160">
    <property type="term" value="P:phosphorelay signal transduction system"/>
    <property type="evidence" value="ECO:0007669"/>
    <property type="project" value="UniProtKB-KW"/>
</dbReference>
<dbReference type="InterPro" id="IPR011006">
    <property type="entry name" value="CheY-like_superfamily"/>
</dbReference>
<name>A0A1S7LHH2_MAGMO</name>
<evidence type="ECO:0000256" key="7">
    <source>
        <dbReference type="ARBA" id="ARBA00023012"/>
    </source>
</evidence>
<evidence type="ECO:0000256" key="6">
    <source>
        <dbReference type="ARBA" id="ARBA00022840"/>
    </source>
</evidence>
<dbReference type="SUPFAM" id="SSF52172">
    <property type="entry name" value="CheY-like"/>
    <property type="match status" value="1"/>
</dbReference>
<dbReference type="GO" id="GO:0005524">
    <property type="term" value="F:ATP binding"/>
    <property type="evidence" value="ECO:0007669"/>
    <property type="project" value="UniProtKB-KW"/>
</dbReference>
<evidence type="ECO:0000313" key="13">
    <source>
        <dbReference type="EMBL" id="CRH05554.1"/>
    </source>
</evidence>
<dbReference type="PRINTS" id="PR00344">
    <property type="entry name" value="BCTRLSENSOR"/>
</dbReference>
<dbReference type="SUPFAM" id="SSF55874">
    <property type="entry name" value="ATPase domain of HSP90 chaperone/DNA topoisomerase II/histidine kinase"/>
    <property type="match status" value="1"/>
</dbReference>
<sequence>MVDPLELERPRILIVDDRPENLLTFEETLRDLDADLVSVRSGNEALSMLLEGSFALVLLDAHLPDLSGFEVLNLMSKVQRTKSIPIIFVSAVHKDESHIFKGYYLGAVDYLLKPFEPAILRSKVSVFLDLDRQEKQIERQNQILQAHQDTLEQRVTERTGELTEMNKNLQAAIAARKEVENALDSSERTLRSLLVHSPDVIIVLDGQDRIKFINHADSLPLANTLSTGDRLEDLPVHLAQRLSKELERERSGQKREVPVTLAIGDASWWECHTILSDYSSQEEGPGEVLLILRDVTEKREMLTQKLRHAHLVTVGTLAASVAHEVNNPANAILFNAGYLEKAWGDLQGILAAYHAQQGDFMLGGIPYQEVAESLPALLSGITKNAGRIQQIVASLKQAPHDPGTPPKQLALAAVVEESLAIHEHTLLHKSVTLTTHYLDELPRITGVQLQLEQVISNVIGNALEAMQQGEAMLIIRGAISTQNQRVELSITDNGAGMNEEQMQRACEPFYTTRRQRGGTGLGLAIAYRIVRAHGGELMFESPPEGQESGTRVILSLPTAEQSPEGAR</sequence>
<keyword evidence="5 13" id="KW-0418">Kinase</keyword>
<keyword evidence="4" id="KW-0547">Nucleotide-binding</keyword>
<evidence type="ECO:0000259" key="12">
    <source>
        <dbReference type="PROSITE" id="PS50110"/>
    </source>
</evidence>
<feature type="domain" description="Response regulatory" evidence="12">
    <location>
        <begin position="11"/>
        <end position="128"/>
    </location>
</feature>
<accession>A0A1S7LHH2</accession>
<evidence type="ECO:0000256" key="10">
    <source>
        <dbReference type="SAM" id="MobiDB-lite"/>
    </source>
</evidence>
<dbReference type="Gene3D" id="3.40.50.2300">
    <property type="match status" value="1"/>
</dbReference>
<evidence type="ECO:0000256" key="2">
    <source>
        <dbReference type="ARBA" id="ARBA00012438"/>
    </source>
</evidence>
<evidence type="ECO:0000256" key="5">
    <source>
        <dbReference type="ARBA" id="ARBA00022777"/>
    </source>
</evidence>
<dbReference type="PANTHER" id="PTHR43065">
    <property type="entry name" value="SENSOR HISTIDINE KINASE"/>
    <property type="match status" value="1"/>
</dbReference>
<dbReference type="Gene3D" id="3.30.450.20">
    <property type="entry name" value="PAS domain"/>
    <property type="match status" value="1"/>
</dbReference>
<evidence type="ECO:0000256" key="4">
    <source>
        <dbReference type="ARBA" id="ARBA00022741"/>
    </source>
</evidence>
<protein>
    <recommendedName>
        <fullName evidence="2">histidine kinase</fullName>
        <ecNumber evidence="2">2.7.13.3</ecNumber>
    </recommendedName>
</protein>
<dbReference type="Gene3D" id="1.10.287.130">
    <property type="match status" value="1"/>
</dbReference>
<dbReference type="SMART" id="SM00448">
    <property type="entry name" value="REC"/>
    <property type="match status" value="1"/>
</dbReference>